<organism evidence="1 2">
    <name type="scientific">Holotrichia oblita</name>
    <name type="common">Chafer beetle</name>
    <dbReference type="NCBI Taxonomy" id="644536"/>
    <lineage>
        <taxon>Eukaryota</taxon>
        <taxon>Metazoa</taxon>
        <taxon>Ecdysozoa</taxon>
        <taxon>Arthropoda</taxon>
        <taxon>Hexapoda</taxon>
        <taxon>Insecta</taxon>
        <taxon>Pterygota</taxon>
        <taxon>Neoptera</taxon>
        <taxon>Endopterygota</taxon>
        <taxon>Coleoptera</taxon>
        <taxon>Polyphaga</taxon>
        <taxon>Scarabaeiformia</taxon>
        <taxon>Scarabaeidae</taxon>
        <taxon>Melolonthinae</taxon>
        <taxon>Holotrichia</taxon>
    </lineage>
</organism>
<protein>
    <submittedName>
        <fullName evidence="1">Uncharacterized protein</fullName>
    </submittedName>
</protein>
<reference evidence="1" key="1">
    <citation type="submission" date="2022-04" db="EMBL/GenBank/DDBJ databases">
        <title>Chromosome-scale genome assembly of Holotrichia oblita Faldermann.</title>
        <authorList>
            <person name="Rongchong L."/>
        </authorList>
    </citation>
    <scope>NUCLEOTIDE SEQUENCE</scope>
    <source>
        <strain evidence="1">81SQS9</strain>
    </source>
</reference>
<name>A0ACB9T8U7_HOLOL</name>
<gene>
    <name evidence="1" type="ORF">MML48_4g00007076</name>
</gene>
<evidence type="ECO:0000313" key="2">
    <source>
        <dbReference type="Proteomes" id="UP001056778"/>
    </source>
</evidence>
<accession>A0ACB9T8U7</accession>
<sequence length="120" mass="13323">MKNRRKKELAEEKKQRMATGGGSYVPPPQDHQTDDILSNIDIEITDTVDSDAIVLVEGIPQQSIACADENLETEEGKINIKYVDLQEIVGLYCVLFLEIHIVVEKGTPSRSRSEGIGPNE</sequence>
<proteinExistence type="predicted"/>
<evidence type="ECO:0000313" key="1">
    <source>
        <dbReference type="EMBL" id="KAI4463199.1"/>
    </source>
</evidence>
<dbReference type="EMBL" id="CM043018">
    <property type="protein sequence ID" value="KAI4463199.1"/>
    <property type="molecule type" value="Genomic_DNA"/>
</dbReference>
<keyword evidence="2" id="KW-1185">Reference proteome</keyword>
<comment type="caution">
    <text evidence="1">The sequence shown here is derived from an EMBL/GenBank/DDBJ whole genome shotgun (WGS) entry which is preliminary data.</text>
</comment>
<dbReference type="Proteomes" id="UP001056778">
    <property type="component" value="Chromosome 4"/>
</dbReference>